<evidence type="ECO:0000256" key="4">
    <source>
        <dbReference type="ARBA" id="ARBA00022692"/>
    </source>
</evidence>
<sequence>MMANSYVTALLTIYMLIYVIPFYLFASTRPSPTRSRDAVPVMQARIRSVTVSSCICSALTFFLITYTKENISVLETVHLMGYLPLGFSEILKSLLLTSILFAGPLFEKGFVDGEWKDWICLKGLRTSVSTWIGWRNYVVVGPITEEVLFRSASIPLMVSSQTPMTRMILQTPLIFGLAHLHHIYEFHITHPHAPMTAALMQSLLQLSYTTAFGAYATFIYVRTGSLFSVIMVHALCNWIGLPRFGGLVGEYYNTINGLSFPSRTSRVVCCTIIYYLLLIMGAWGWWRLLWPLTRSNNRLVDF</sequence>
<evidence type="ECO:0000256" key="2">
    <source>
        <dbReference type="ARBA" id="ARBA00006897"/>
    </source>
</evidence>
<accession>A0A420HCM9</accession>
<comment type="similarity">
    <text evidence="2">Belongs to the peptidase U48 family.</text>
</comment>
<dbReference type="PANTHER" id="PTHR13046">
    <property type="entry name" value="PROTEASE U48 CAAX PRENYL PROTEASE RCE1"/>
    <property type="match status" value="1"/>
</dbReference>
<evidence type="ECO:0000256" key="8">
    <source>
        <dbReference type="ARBA" id="ARBA00023136"/>
    </source>
</evidence>
<dbReference type="STRING" id="212602.A0A420HCM9"/>
<evidence type="ECO:0000259" key="12">
    <source>
        <dbReference type="Pfam" id="PF02517"/>
    </source>
</evidence>
<evidence type="ECO:0000256" key="9">
    <source>
        <dbReference type="ARBA" id="ARBA00047280"/>
    </source>
</evidence>
<evidence type="ECO:0000256" key="1">
    <source>
        <dbReference type="ARBA" id="ARBA00004477"/>
    </source>
</evidence>
<evidence type="ECO:0000256" key="6">
    <source>
        <dbReference type="ARBA" id="ARBA00022824"/>
    </source>
</evidence>
<keyword evidence="7 11" id="KW-1133">Transmembrane helix</keyword>
<name>A0A420HCM9_9PEZI</name>
<feature type="transmembrane region" description="Helical" evidence="11">
    <location>
        <begin position="86"/>
        <end position="106"/>
    </location>
</feature>
<evidence type="ECO:0000256" key="10">
    <source>
        <dbReference type="ARBA" id="ARBA00049729"/>
    </source>
</evidence>
<protein>
    <recommendedName>
        <fullName evidence="10">intramembrane prenyl-peptidase Rce1</fullName>
        <ecNumber evidence="10">3.4.26.1</ecNumber>
    </recommendedName>
</protein>
<keyword evidence="8 11" id="KW-0472">Membrane</keyword>
<dbReference type="Proteomes" id="UP000286134">
    <property type="component" value="Unassembled WGS sequence"/>
</dbReference>
<dbReference type="InterPro" id="IPR003675">
    <property type="entry name" value="Rce1/LyrA-like_dom"/>
</dbReference>
<keyword evidence="5" id="KW-0378">Hydrolase</keyword>
<dbReference type="AlphaFoldDB" id="A0A420HCM9"/>
<keyword evidence="4 11" id="KW-0812">Transmembrane</keyword>
<feature type="transmembrane region" description="Helical" evidence="11">
    <location>
        <begin position="6"/>
        <end position="25"/>
    </location>
</feature>
<dbReference type="Pfam" id="PF02517">
    <property type="entry name" value="Rce1-like"/>
    <property type="match status" value="1"/>
</dbReference>
<keyword evidence="3 13" id="KW-0645">Protease</keyword>
<dbReference type="GO" id="GO:0004222">
    <property type="term" value="F:metalloendopeptidase activity"/>
    <property type="evidence" value="ECO:0007669"/>
    <property type="project" value="InterPro"/>
</dbReference>
<comment type="caution">
    <text evidence="13">The sequence shown here is derived from an EMBL/GenBank/DDBJ whole genome shotgun (WGS) entry which is preliminary data.</text>
</comment>
<feature type="transmembrane region" description="Helical" evidence="11">
    <location>
        <begin position="267"/>
        <end position="286"/>
    </location>
</feature>
<dbReference type="InterPro" id="IPR039731">
    <property type="entry name" value="Rce1"/>
</dbReference>
<dbReference type="PANTHER" id="PTHR13046:SF0">
    <property type="entry name" value="CAAX PRENYL PROTEASE 2"/>
    <property type="match status" value="1"/>
</dbReference>
<evidence type="ECO:0000256" key="11">
    <source>
        <dbReference type="SAM" id="Phobius"/>
    </source>
</evidence>
<dbReference type="GO" id="GO:0071586">
    <property type="term" value="P:CAAX-box protein processing"/>
    <property type="evidence" value="ECO:0007669"/>
    <property type="project" value="InterPro"/>
</dbReference>
<comment type="catalytic activity">
    <reaction evidence="9">
        <text>Hydrolyzes the peptide bond -P2-(S-farnesyl or geranylgeranyl)C-P1'-P2'-P3'-COOH where P1' and P2' are amino acids with aliphatic sidechains and P3' is any C-terminal residue.</text>
        <dbReference type="EC" id="3.4.26.1"/>
    </reaction>
</comment>
<dbReference type="EMBL" id="MCFK01009170">
    <property type="protein sequence ID" value="RKF55206.1"/>
    <property type="molecule type" value="Genomic_DNA"/>
</dbReference>
<evidence type="ECO:0000313" key="14">
    <source>
        <dbReference type="Proteomes" id="UP000286134"/>
    </source>
</evidence>
<evidence type="ECO:0000256" key="5">
    <source>
        <dbReference type="ARBA" id="ARBA00022801"/>
    </source>
</evidence>
<feature type="domain" description="CAAX prenyl protease 2/Lysostaphin resistance protein A-like" evidence="12">
    <location>
        <begin position="130"/>
        <end position="239"/>
    </location>
</feature>
<dbReference type="OrthoDB" id="271604at2759"/>
<feature type="transmembrane region" description="Helical" evidence="11">
    <location>
        <begin position="204"/>
        <end position="221"/>
    </location>
</feature>
<keyword evidence="14" id="KW-1185">Reference proteome</keyword>
<feature type="transmembrane region" description="Helical" evidence="11">
    <location>
        <begin position="46"/>
        <end position="66"/>
    </location>
</feature>
<keyword evidence="6" id="KW-0256">Endoplasmic reticulum</keyword>
<dbReference type="GO" id="GO:0005789">
    <property type="term" value="C:endoplasmic reticulum membrane"/>
    <property type="evidence" value="ECO:0007669"/>
    <property type="project" value="UniProtKB-SubCell"/>
</dbReference>
<evidence type="ECO:0000256" key="3">
    <source>
        <dbReference type="ARBA" id="ARBA00022670"/>
    </source>
</evidence>
<organism evidence="13 14">
    <name type="scientific">Erysiphe neolycopersici</name>
    <dbReference type="NCBI Taxonomy" id="212602"/>
    <lineage>
        <taxon>Eukaryota</taxon>
        <taxon>Fungi</taxon>
        <taxon>Dikarya</taxon>
        <taxon>Ascomycota</taxon>
        <taxon>Pezizomycotina</taxon>
        <taxon>Leotiomycetes</taxon>
        <taxon>Erysiphales</taxon>
        <taxon>Erysiphaceae</taxon>
        <taxon>Erysiphe</taxon>
    </lineage>
</organism>
<evidence type="ECO:0000313" key="13">
    <source>
        <dbReference type="EMBL" id="RKF55206.1"/>
    </source>
</evidence>
<dbReference type="EC" id="3.4.26.1" evidence="10"/>
<evidence type="ECO:0000256" key="7">
    <source>
        <dbReference type="ARBA" id="ARBA00022989"/>
    </source>
</evidence>
<gene>
    <name evidence="13" type="ORF">OnM2_03279</name>
</gene>
<comment type="subcellular location">
    <subcellularLocation>
        <location evidence="1">Endoplasmic reticulum membrane</location>
        <topology evidence="1">Multi-pass membrane protein</topology>
    </subcellularLocation>
</comment>
<reference evidence="13 14" key="1">
    <citation type="journal article" date="2018" name="BMC Genomics">
        <title>Comparative genome analyses reveal sequence features reflecting distinct modes of host-adaptation between dicot and monocot powdery mildew.</title>
        <authorList>
            <person name="Wu Y."/>
            <person name="Ma X."/>
            <person name="Pan Z."/>
            <person name="Kale S.D."/>
            <person name="Song Y."/>
            <person name="King H."/>
            <person name="Zhang Q."/>
            <person name="Presley C."/>
            <person name="Deng X."/>
            <person name="Wei C.I."/>
            <person name="Xiao S."/>
        </authorList>
    </citation>
    <scope>NUCLEOTIDE SEQUENCE [LARGE SCALE GENOMIC DNA]</scope>
    <source>
        <strain evidence="13">UMSG2</strain>
    </source>
</reference>
<proteinExistence type="inferred from homology"/>